<evidence type="ECO:0000313" key="1">
    <source>
        <dbReference type="EMBL" id="RJF95592.1"/>
    </source>
</evidence>
<organism evidence="1 2">
    <name type="scientific">Noviherbaspirillum saxi</name>
    <dbReference type="NCBI Taxonomy" id="2320863"/>
    <lineage>
        <taxon>Bacteria</taxon>
        <taxon>Pseudomonadati</taxon>
        <taxon>Pseudomonadota</taxon>
        <taxon>Betaproteobacteria</taxon>
        <taxon>Burkholderiales</taxon>
        <taxon>Oxalobacteraceae</taxon>
        <taxon>Noviherbaspirillum</taxon>
    </lineage>
</organism>
<dbReference type="EMBL" id="QYUO01000002">
    <property type="protein sequence ID" value="RJF95592.1"/>
    <property type="molecule type" value="Genomic_DNA"/>
</dbReference>
<dbReference type="Proteomes" id="UP000265955">
    <property type="component" value="Unassembled WGS sequence"/>
</dbReference>
<dbReference type="AlphaFoldDB" id="A0A3A3FQ58"/>
<evidence type="ECO:0000313" key="2">
    <source>
        <dbReference type="Proteomes" id="UP000265955"/>
    </source>
</evidence>
<reference evidence="2" key="1">
    <citation type="submission" date="2018-09" db="EMBL/GenBank/DDBJ databases">
        <authorList>
            <person name="Zhu H."/>
        </authorList>
    </citation>
    <scope>NUCLEOTIDE SEQUENCE [LARGE SCALE GENOMIC DNA]</scope>
    <source>
        <strain evidence="2">K1R23-30</strain>
    </source>
</reference>
<accession>A0A3A3FQ58</accession>
<comment type="caution">
    <text evidence="1">The sequence shown here is derived from an EMBL/GenBank/DDBJ whole genome shotgun (WGS) entry which is preliminary data.</text>
</comment>
<sequence length="79" mass="9143">MVDRTFETEQMDSLGNKIPVCHWSSSVPVYKMVIETGIALWAINVKISDGTPVGIFFQKWQQDICYQFILFTQIWLGNQ</sequence>
<proteinExistence type="predicted"/>
<gene>
    <name evidence="1" type="ORF">D3871_19570</name>
</gene>
<name>A0A3A3FQ58_9BURK</name>
<keyword evidence="2" id="KW-1185">Reference proteome</keyword>
<protein>
    <submittedName>
        <fullName evidence="1">Uncharacterized protein</fullName>
    </submittedName>
</protein>